<evidence type="ECO:0000256" key="7">
    <source>
        <dbReference type="PROSITE-ProRule" id="PRU00708"/>
    </source>
</evidence>
<feature type="repeat" description="PPR" evidence="7">
    <location>
        <begin position="513"/>
        <end position="547"/>
    </location>
</feature>
<name>A0ABP0JN10_9DINO</name>
<evidence type="ECO:0000313" key="9">
    <source>
        <dbReference type="EMBL" id="CAK9015823.1"/>
    </source>
</evidence>
<protein>
    <recommendedName>
        <fullName evidence="3">2'-phosphotransferase</fullName>
        <ecNumber evidence="3">2.7.1.160</ecNumber>
    </recommendedName>
</protein>
<dbReference type="Proteomes" id="UP001642484">
    <property type="component" value="Unassembled WGS sequence"/>
</dbReference>
<evidence type="ECO:0000256" key="3">
    <source>
        <dbReference type="ARBA" id="ARBA00012007"/>
    </source>
</evidence>
<keyword evidence="10" id="KW-1185">Reference proteome</keyword>
<feature type="compositionally biased region" description="Low complexity" evidence="8">
    <location>
        <begin position="241"/>
        <end position="250"/>
    </location>
</feature>
<dbReference type="Pfam" id="PF01885">
    <property type="entry name" value="PTS_2-RNA"/>
    <property type="match status" value="2"/>
</dbReference>
<dbReference type="InterPro" id="IPR002745">
    <property type="entry name" value="Ptrans_KptA/Tpt1"/>
</dbReference>
<comment type="catalytic activity">
    <reaction evidence="6">
        <text>2'-phospho-[ligated tRNA] + NAD(+) = mature tRNA + ADP-alpha-D-ribose 1'',2''-cyclic phosphate + nicotinamide</text>
        <dbReference type="Rhea" id="RHEA:23324"/>
        <dbReference type="Rhea" id="RHEA-COMP:11106"/>
        <dbReference type="Rhea" id="RHEA-COMP:11107"/>
        <dbReference type="ChEBI" id="CHEBI:17154"/>
        <dbReference type="ChEBI" id="CHEBI:57540"/>
        <dbReference type="ChEBI" id="CHEBI:76596"/>
        <dbReference type="ChEBI" id="CHEBI:82883"/>
        <dbReference type="ChEBI" id="CHEBI:85027"/>
        <dbReference type="EC" id="2.7.1.160"/>
    </reaction>
</comment>
<dbReference type="PANTHER" id="PTHR12684:SF2">
    <property type="entry name" value="TRNA 2'-PHOSPHOTRANSFERASE 1"/>
    <property type="match status" value="1"/>
</dbReference>
<dbReference type="EC" id="2.7.1.160" evidence="3"/>
<feature type="compositionally biased region" description="Basic and acidic residues" evidence="8">
    <location>
        <begin position="224"/>
        <end position="238"/>
    </location>
</feature>
<keyword evidence="4" id="KW-0808">Transferase</keyword>
<dbReference type="PROSITE" id="PS51375">
    <property type="entry name" value="PPR"/>
    <property type="match status" value="2"/>
</dbReference>
<evidence type="ECO:0000256" key="1">
    <source>
        <dbReference type="ARBA" id="ARBA00003343"/>
    </source>
</evidence>
<organism evidence="9 10">
    <name type="scientific">Durusdinium trenchii</name>
    <dbReference type="NCBI Taxonomy" id="1381693"/>
    <lineage>
        <taxon>Eukaryota</taxon>
        <taxon>Sar</taxon>
        <taxon>Alveolata</taxon>
        <taxon>Dinophyceae</taxon>
        <taxon>Suessiales</taxon>
        <taxon>Symbiodiniaceae</taxon>
        <taxon>Durusdinium</taxon>
    </lineage>
</organism>
<feature type="region of interest" description="Disordered" evidence="8">
    <location>
        <begin position="920"/>
        <end position="945"/>
    </location>
</feature>
<dbReference type="InterPro" id="IPR042081">
    <property type="entry name" value="RNA_2'-PTrans_C"/>
</dbReference>
<dbReference type="SUPFAM" id="SSF56399">
    <property type="entry name" value="ADP-ribosylation"/>
    <property type="match status" value="2"/>
</dbReference>
<feature type="compositionally biased region" description="Basic residues" evidence="8">
    <location>
        <begin position="103"/>
        <end position="112"/>
    </location>
</feature>
<feature type="compositionally biased region" description="Basic and acidic residues" evidence="8">
    <location>
        <begin position="251"/>
        <end position="262"/>
    </location>
</feature>
<dbReference type="InterPro" id="IPR002885">
    <property type="entry name" value="PPR_rpt"/>
</dbReference>
<feature type="region of interest" description="Disordered" evidence="8">
    <location>
        <begin position="977"/>
        <end position="997"/>
    </location>
</feature>
<dbReference type="Gene3D" id="3.20.170.30">
    <property type="match status" value="1"/>
</dbReference>
<comment type="similarity">
    <text evidence="2">Belongs to the KptA/TPT1 family.</text>
</comment>
<dbReference type="EMBL" id="CAXAMN010005903">
    <property type="protein sequence ID" value="CAK9015823.1"/>
    <property type="molecule type" value="Genomic_DNA"/>
</dbReference>
<evidence type="ECO:0000256" key="6">
    <source>
        <dbReference type="ARBA" id="ARBA00047949"/>
    </source>
</evidence>
<reference evidence="9 10" key="1">
    <citation type="submission" date="2024-02" db="EMBL/GenBank/DDBJ databases">
        <authorList>
            <person name="Chen Y."/>
            <person name="Shah S."/>
            <person name="Dougan E. K."/>
            <person name="Thang M."/>
            <person name="Chan C."/>
        </authorList>
    </citation>
    <scope>NUCLEOTIDE SEQUENCE [LARGE SCALE GENOMIC DNA]</scope>
</reference>
<evidence type="ECO:0000256" key="2">
    <source>
        <dbReference type="ARBA" id="ARBA00009836"/>
    </source>
</evidence>
<feature type="compositionally biased region" description="Polar residues" evidence="8">
    <location>
        <begin position="173"/>
        <end position="183"/>
    </location>
</feature>
<sequence>MYGQYGHGDPMQQWFPMLYPPHAGAQWMSQMVAPMQQSQPQMQQQQFIPFAMMPHAAQQPLQLPGSQASTAQPSEQWSEQCHGQWQENQYNEPWPSHSSASGHWHRHGRHDKGQRTSQYDADPHSSHDKGDRRWNKYGGDRGEKGERKGKAEASERWKGSKKDKGTYDEGSDQKQSFYVSSFYKQKEEKRPQHERKQKQSEMDLVATETTETEGKNKKNVWRSGRVEKQKAMEKEGRQETAAASAAASPRPAEKQGGKKEKSGGWGDGLTREVKISKTLTQILRHKAVELKIDIGRDGYCSLRALLQCPWLAELEVQEEEVQQVVKKSDKKRFELKEDDGELLIRAVQGHSIKTVDDDQLLQKLDLEDTNLPNVCVVAFMPLSRLSRVRDTTGPPHVAGDLHRLCAAASCAPTARADKELRKMHQQPLERTRSEKEPFAGGDASDLACGCSVHLLGAVATNVMDKVEAVVAPELLRWRRHPSLALDALQECAAHRPDLVNVLLQVIRLHANLDVRHCNAAISSLARKKHWQHALGIFDEMPALAVSPTVVSFNAAISSCERRGLWPMALQFFAAMEARELQPDVISHNAGISACEKGSSWIMACQIFHRMCEVRLSPTNVSYSALITAFQKVAHWTLALASLNEIPDPDVVCYNTTMTACDRGSAWPWALQLFAAAPRATRSASSFAAAMEAAEKGSQWHVNLELLAQMRELQINADAGHYTACISACERAREWQRALQAFEDLPPTADLEELLKVVEACATDHRQEAVSLFRGLRDQQLQPSEATDRAMSEAVGRLRKATGPSKFQAEGCQSTTQTFRHGTYRRHFDSIRRVGLLAGGGQGQGFRNHVHFSPCEPGDKRVISGMRYDCEIAIWIDLKRAIADNVPFYMSTNKVILSPGIDGVIDKKYFTKARDLQKKEDLDLSVEPESGVPGIPSGASAATKRPLVPSIRSHGHRASRWVHQGAKLAQCQKWLLGPKRKEDPSRPPSFASTALGGSPELREAALRQHLSARAGCAGRRAEEKVRCHLELHASWFRHILTNTGRTNKAYRGHAGEQLSLLSGKRRGMILEDFCTKKLAQMHPHSTIEEPAPGTCCNGARRSARNAPYDFTLDGRKIECKSSRLFWDNSKMRWRFRFRNVMLPWLGLRDQAPFDDLYLILFSPDSLYIIKHDLQTGVEKAGTQTATGGGHNIAVYGARKEECWQTALPRMLDKFLAADRCKLVACIDLSDVEVRSWLVEEMDRVKSHQDEAYQGVPLNQMAPALRGNLLEDIAFEVPCVSEESRAQNLMLRTALPAVTAFFPFGFRWQQRRPLVLSASQFLHILEKPDFTSQAYNGNAGHELSLLPGTRRGTILERFCKNELARLNPNSKIEEPTEGTRCDGSRKPTSQAEYDFVLNGRKTECKSAQMSWNSNAKCWSITFCSIKLSETEFRERAPFDDLYLTIFSPDSLHIIKHDLQTRVALAGKRTKSSGHQIVVRGARRQESWQSARSQILGKLLAAGHCELVAYIDLSAKEVRAFLAQQMEGMAARQDHEYKGVPLNHTGPELRGLRIEQIGFEVDQILHPNVSFQFSRSSSNVDWVRGDVKVENKHGQMLFDQDRQCWYCGFSRIKCAGANVRETNMFDELWLVIYSPFGLHFLKHPGNFDPGMRQSPRGRHLRLSAPKHMLDIKEALDLMLVKIEVDWGCQPLATVLWDKNWRGYIRTAQSKSLPEGLGAMELKGQLHRPSGTSDDFSLGGRKIERKSAQMSWQENGKRWSVRFQGIKLPRPGFREQAPFDDLYLTIFSPDSLHIIKHDLRTGVISVGQSTGFRGHDIQIRGASGQECWQIALSQILDKLLAAGHCKLVARINLRAFLAQQLQGMAARHGTEYEGVPLSQMTPALCLKEVACGKACMSWAASKFYKAIVATKEAAILLLQRLGGGWRYCLVLSASQFQHILNDPGQTSKAYAGHAGYELSLLSGKRRGTILNKLCKKELARLNPKAKMEEPTAGSYCDGARRSASTAVYDFILDGRNLKCKSAQMFWDNAQKSWRALFHKVKLPCPGFRDQAPFDDLYLTLFSPDSLHIIRHDLQTGVYSTGKRTESHGHQISIQGTRGQECWQTARHQILNRFLTKGCELVSSVDLSAVEVSNWLTQQIEGLRAPQDLAYQRVPLNHMAPQLRGLRIEEVAFGVDRILHPNCSFSRSSSEIDWFRGAVRVELKSSQMCYNKVQRCWQCSFQSIKCACQGVRDRDLFDELWLAIYSPFGVHILKHPGGKVRFSLAGLQEQDDGQRIQVYSSRNVIDVREALDEMLHKMEAWGCQALATILW</sequence>
<dbReference type="Gene3D" id="1.25.40.10">
    <property type="entry name" value="Tetratricopeptide repeat domain"/>
    <property type="match status" value="2"/>
</dbReference>
<comment type="function">
    <text evidence="1">Catalyzes the last step of tRNA splicing, the transfer of the splice junction 2'-phosphate from ligated tRNA to NAD to produce ADP-ribose 1''-2'' cyclic phosphate.</text>
</comment>
<dbReference type="PANTHER" id="PTHR12684">
    <property type="entry name" value="PUTATIVE PHOSPHOTRANSFERASE"/>
    <property type="match status" value="1"/>
</dbReference>
<dbReference type="InterPro" id="IPR042080">
    <property type="entry name" value="RNA_2'-PTrans_N"/>
</dbReference>
<accession>A0ABP0JN10</accession>
<feature type="region of interest" description="Disordered" evidence="8">
    <location>
        <begin position="58"/>
        <end position="267"/>
    </location>
</feature>
<keyword evidence="5" id="KW-0520">NAD</keyword>
<dbReference type="InterPro" id="IPR011990">
    <property type="entry name" value="TPR-like_helical_dom_sf"/>
</dbReference>
<dbReference type="Pfam" id="PF13812">
    <property type="entry name" value="PPR_3"/>
    <property type="match status" value="2"/>
</dbReference>
<evidence type="ECO:0000256" key="4">
    <source>
        <dbReference type="ARBA" id="ARBA00022679"/>
    </source>
</evidence>
<proteinExistence type="inferred from homology"/>
<evidence type="ECO:0000256" key="8">
    <source>
        <dbReference type="SAM" id="MobiDB-lite"/>
    </source>
</evidence>
<feature type="repeat" description="PPR" evidence="7">
    <location>
        <begin position="548"/>
        <end position="582"/>
    </location>
</feature>
<evidence type="ECO:0000256" key="5">
    <source>
        <dbReference type="ARBA" id="ARBA00023027"/>
    </source>
</evidence>
<evidence type="ECO:0000313" key="10">
    <source>
        <dbReference type="Proteomes" id="UP001642484"/>
    </source>
</evidence>
<feature type="compositionally biased region" description="Polar residues" evidence="8">
    <location>
        <begin position="59"/>
        <end position="101"/>
    </location>
</feature>
<dbReference type="Gene3D" id="1.10.10.970">
    <property type="entry name" value="RNA 2'-phosphotransferase, Tpt1/KptA family, N-terminal domain"/>
    <property type="match status" value="1"/>
</dbReference>
<comment type="caution">
    <text evidence="9">The sequence shown here is derived from an EMBL/GenBank/DDBJ whole genome shotgun (WGS) entry which is preliminary data.</text>
</comment>
<feature type="compositionally biased region" description="Basic and acidic residues" evidence="8">
    <location>
        <begin position="121"/>
        <end position="167"/>
    </location>
</feature>
<gene>
    <name evidence="9" type="ORF">CCMP2556_LOCUS12236</name>
</gene>